<feature type="transmembrane region" description="Helical" evidence="7">
    <location>
        <begin position="424"/>
        <end position="445"/>
    </location>
</feature>
<feature type="transmembrane region" description="Helical" evidence="7">
    <location>
        <begin position="562"/>
        <end position="580"/>
    </location>
</feature>
<feature type="transmembrane region" description="Helical" evidence="7">
    <location>
        <begin position="524"/>
        <end position="542"/>
    </location>
</feature>
<organism evidence="9">
    <name type="scientific">Kwoniella dejecticola CBS 10117</name>
    <dbReference type="NCBI Taxonomy" id="1296121"/>
    <lineage>
        <taxon>Eukaryota</taxon>
        <taxon>Fungi</taxon>
        <taxon>Dikarya</taxon>
        <taxon>Basidiomycota</taxon>
        <taxon>Agaricomycotina</taxon>
        <taxon>Tremellomycetes</taxon>
        <taxon>Tremellales</taxon>
        <taxon>Cryptococcaceae</taxon>
        <taxon>Kwoniella</taxon>
    </lineage>
</organism>
<keyword evidence="5 7" id="KW-0472">Membrane</keyword>
<feature type="transmembrane region" description="Helical" evidence="7">
    <location>
        <begin position="122"/>
        <end position="148"/>
    </location>
</feature>
<accession>A0A1A6A4N8</accession>
<evidence type="ECO:0000256" key="4">
    <source>
        <dbReference type="ARBA" id="ARBA00022989"/>
    </source>
</evidence>
<evidence type="ECO:0000256" key="2">
    <source>
        <dbReference type="ARBA" id="ARBA00022448"/>
    </source>
</evidence>
<gene>
    <name evidence="9" type="ORF">I303_04351</name>
</gene>
<sequence length="606" mass="66465">MSRSEQHRTDDQYEDPYQAYTTLAPLIDSSWSNNSTSTFGGGIPSHTSPFQETPPRSIHSDSRRSTSDSEETLPLDQQARLGDRDSPKEGRERGEADRTAYEQEQVQTGNKLAQLPDLKKNALLFIFSVATFVDLCNVSGVAVAVAQISQDIDLAISQAVWIISSYSLCFAAFLLFAGRLSDLYSAQIVFQAGFLSLGVLSLITSFVTSSKYGFLILRGLGGICGAMSMSSPCPLTHLIVHLFPVPEVRKAKLAIISLAGGMGNVLGLVLAGLCMISSYKWFFRLMAIVCISLSILCIILSPYTGRTHSRDRDSLSRWRRLDVPGVVLMMGFLICFILALTQGPIDGWGSASFIVPLIIGIFNGIGFLFWESRIPPKSAVLPSSVWQITNIIHLSLTGLIAFSFWSTTQLQYATWWQELFHWKALHVAAAILPQGIVSIIAVIVARRVPAILNKPRYSIGGGMILINISLILMIFSDGGEGNKYWRFCFPAFLLGSFGAMIVHYTTAISIVTYCPPEMGGVSGAFINTVAQIGASVALSVQAGLQDTSNEIPEWSVSGSRTWYFMIAWVSLLALQFIIFFKQPASPEKEHELARKRILEKEGDIGV</sequence>
<dbReference type="VEuPathDB" id="FungiDB:I303_04351"/>
<feature type="transmembrane region" description="Helical" evidence="7">
    <location>
        <begin position="487"/>
        <end position="512"/>
    </location>
</feature>
<dbReference type="PANTHER" id="PTHR42718:SF9">
    <property type="entry name" value="MAJOR FACILITATOR SUPERFAMILY MULTIDRUG TRANSPORTER MFSC"/>
    <property type="match status" value="1"/>
</dbReference>
<evidence type="ECO:0000256" key="3">
    <source>
        <dbReference type="ARBA" id="ARBA00022692"/>
    </source>
</evidence>
<protein>
    <recommendedName>
        <fullName evidence="8">Major facilitator superfamily (MFS) profile domain-containing protein</fullName>
    </recommendedName>
</protein>
<evidence type="ECO:0000259" key="8">
    <source>
        <dbReference type="PROSITE" id="PS50850"/>
    </source>
</evidence>
<dbReference type="Gene3D" id="1.20.1250.20">
    <property type="entry name" value="MFS general substrate transporter like domains"/>
    <property type="match status" value="2"/>
</dbReference>
<feature type="transmembrane region" description="Helical" evidence="7">
    <location>
        <begin position="188"/>
        <end position="208"/>
    </location>
</feature>
<comment type="subcellular location">
    <subcellularLocation>
        <location evidence="1">Membrane</location>
        <topology evidence="1">Multi-pass membrane protein</topology>
    </subcellularLocation>
</comment>
<proteinExistence type="predicted"/>
<feature type="region of interest" description="Disordered" evidence="6">
    <location>
        <begin position="28"/>
        <end position="108"/>
    </location>
</feature>
<evidence type="ECO:0000256" key="5">
    <source>
        <dbReference type="ARBA" id="ARBA00023136"/>
    </source>
</evidence>
<feature type="compositionally biased region" description="Polar residues" evidence="6">
    <location>
        <begin position="29"/>
        <end position="38"/>
    </location>
</feature>
<dbReference type="InterPro" id="IPR020846">
    <property type="entry name" value="MFS_dom"/>
</dbReference>
<feature type="compositionally biased region" description="Basic and acidic residues" evidence="6">
    <location>
        <begin position="58"/>
        <end position="67"/>
    </location>
</feature>
<dbReference type="EMBL" id="KI894031">
    <property type="protein sequence ID" value="OBR85024.1"/>
    <property type="molecule type" value="Genomic_DNA"/>
</dbReference>
<feature type="transmembrane region" description="Helical" evidence="7">
    <location>
        <begin position="220"/>
        <end position="243"/>
    </location>
</feature>
<feature type="compositionally biased region" description="Basic and acidic residues" evidence="6">
    <location>
        <begin position="1"/>
        <end position="11"/>
    </location>
</feature>
<dbReference type="GO" id="GO:0022857">
    <property type="term" value="F:transmembrane transporter activity"/>
    <property type="evidence" value="ECO:0007669"/>
    <property type="project" value="InterPro"/>
</dbReference>
<dbReference type="InterPro" id="IPR011701">
    <property type="entry name" value="MFS"/>
</dbReference>
<feature type="domain" description="Major facilitator superfamily (MFS) profile" evidence="8">
    <location>
        <begin position="123"/>
        <end position="585"/>
    </location>
</feature>
<dbReference type="PANTHER" id="PTHR42718">
    <property type="entry name" value="MAJOR FACILITATOR SUPERFAMILY MULTIDRUG TRANSPORTER MFSC"/>
    <property type="match status" value="1"/>
</dbReference>
<dbReference type="GO" id="GO:0016020">
    <property type="term" value="C:membrane"/>
    <property type="evidence" value="ECO:0007669"/>
    <property type="project" value="UniProtKB-SubCell"/>
</dbReference>
<dbReference type="OrthoDB" id="440755at2759"/>
<feature type="transmembrane region" description="Helical" evidence="7">
    <location>
        <begin position="351"/>
        <end position="370"/>
    </location>
</feature>
<feature type="transmembrane region" description="Helical" evidence="7">
    <location>
        <begin position="285"/>
        <end position="305"/>
    </location>
</feature>
<dbReference type="InterPro" id="IPR036259">
    <property type="entry name" value="MFS_trans_sf"/>
</dbReference>
<feature type="transmembrane region" description="Helical" evidence="7">
    <location>
        <begin position="154"/>
        <end position="176"/>
    </location>
</feature>
<evidence type="ECO:0000256" key="1">
    <source>
        <dbReference type="ARBA" id="ARBA00004141"/>
    </source>
</evidence>
<feature type="transmembrane region" description="Helical" evidence="7">
    <location>
        <begin position="255"/>
        <end position="279"/>
    </location>
</feature>
<feature type="compositionally biased region" description="Basic and acidic residues" evidence="6">
    <location>
        <begin position="81"/>
        <end position="101"/>
    </location>
</feature>
<keyword evidence="2" id="KW-0813">Transport</keyword>
<keyword evidence="3 7" id="KW-0812">Transmembrane</keyword>
<name>A0A1A6A4N8_9TREE</name>
<evidence type="ECO:0000256" key="6">
    <source>
        <dbReference type="SAM" id="MobiDB-lite"/>
    </source>
</evidence>
<dbReference type="SUPFAM" id="SSF103473">
    <property type="entry name" value="MFS general substrate transporter"/>
    <property type="match status" value="1"/>
</dbReference>
<dbReference type="PROSITE" id="PS50850">
    <property type="entry name" value="MFS"/>
    <property type="match status" value="1"/>
</dbReference>
<feature type="region of interest" description="Disordered" evidence="6">
    <location>
        <begin position="1"/>
        <end position="20"/>
    </location>
</feature>
<feature type="transmembrane region" description="Helical" evidence="7">
    <location>
        <begin position="326"/>
        <end position="345"/>
    </location>
</feature>
<evidence type="ECO:0000256" key="7">
    <source>
        <dbReference type="SAM" id="Phobius"/>
    </source>
</evidence>
<reference evidence="9" key="1">
    <citation type="submission" date="2013-07" db="EMBL/GenBank/DDBJ databases">
        <title>The Genome Sequence of Cryptococcus dejecticola CBS10117.</title>
        <authorList>
            <consortium name="The Broad Institute Genome Sequencing Platform"/>
            <person name="Cuomo C."/>
            <person name="Litvintseva A."/>
            <person name="Chen Y."/>
            <person name="Heitman J."/>
            <person name="Sun S."/>
            <person name="Springer D."/>
            <person name="Dromer F."/>
            <person name="Young S.K."/>
            <person name="Zeng Q."/>
            <person name="Gargeya S."/>
            <person name="Fitzgerald M."/>
            <person name="Abouelleil A."/>
            <person name="Alvarado L."/>
            <person name="Berlin A.M."/>
            <person name="Chapman S.B."/>
            <person name="Dewar J."/>
            <person name="Goldberg J."/>
            <person name="Griggs A."/>
            <person name="Gujja S."/>
            <person name="Hansen M."/>
            <person name="Howarth C."/>
            <person name="Imamovic A."/>
            <person name="Larimer J."/>
            <person name="McCowan C."/>
            <person name="Murphy C."/>
            <person name="Pearson M."/>
            <person name="Priest M."/>
            <person name="Roberts A."/>
            <person name="Saif S."/>
            <person name="Shea T."/>
            <person name="Sykes S."/>
            <person name="Wortman J."/>
            <person name="Nusbaum C."/>
            <person name="Birren B."/>
        </authorList>
    </citation>
    <scope>NUCLEOTIDE SEQUENCE [LARGE SCALE GENOMIC DNA]</scope>
    <source>
        <strain evidence="9">CBS 10117</strain>
    </source>
</reference>
<dbReference type="Pfam" id="PF07690">
    <property type="entry name" value="MFS_1"/>
    <property type="match status" value="1"/>
</dbReference>
<dbReference type="AlphaFoldDB" id="A0A1A6A4N8"/>
<feature type="transmembrane region" description="Helical" evidence="7">
    <location>
        <begin position="457"/>
        <end position="475"/>
    </location>
</feature>
<keyword evidence="4 7" id="KW-1133">Transmembrane helix</keyword>
<feature type="transmembrane region" description="Helical" evidence="7">
    <location>
        <begin position="391"/>
        <end position="412"/>
    </location>
</feature>
<evidence type="ECO:0000313" key="9">
    <source>
        <dbReference type="EMBL" id="OBR85024.1"/>
    </source>
</evidence>